<dbReference type="Pfam" id="PF18894">
    <property type="entry name" value="PhageMetallopep"/>
    <property type="match status" value="1"/>
</dbReference>
<evidence type="ECO:0000313" key="2">
    <source>
        <dbReference type="EMBL" id="ADE12153.1"/>
    </source>
</evidence>
<dbReference type="KEGG" id="slt:Slit_1924"/>
<dbReference type="eggNOG" id="ENOG502ZC2W">
    <property type="taxonomic scope" value="Bacteria"/>
</dbReference>
<evidence type="ECO:0000313" key="3">
    <source>
        <dbReference type="Proteomes" id="UP000001625"/>
    </source>
</evidence>
<dbReference type="STRING" id="580332.Slit_1924"/>
<feature type="domain" description="Putative phage metallopeptidase" evidence="1">
    <location>
        <begin position="67"/>
        <end position="222"/>
    </location>
</feature>
<dbReference type="Proteomes" id="UP000001625">
    <property type="component" value="Chromosome"/>
</dbReference>
<protein>
    <recommendedName>
        <fullName evidence="1">Putative phage metallopeptidase domain-containing protein</fullName>
    </recommendedName>
</protein>
<gene>
    <name evidence="2" type="ordered locus">Slit_1924</name>
</gene>
<dbReference type="HOGENOM" id="CLU_089913_0_0_4"/>
<evidence type="ECO:0000259" key="1">
    <source>
        <dbReference type="Pfam" id="PF18894"/>
    </source>
</evidence>
<dbReference type="AlphaFoldDB" id="D5CT67"/>
<name>D5CT67_SIDLE</name>
<proteinExistence type="predicted"/>
<accession>D5CT67</accession>
<organism evidence="2 3">
    <name type="scientific">Sideroxydans lithotrophicus (strain ES-1)</name>
    <dbReference type="NCBI Taxonomy" id="580332"/>
    <lineage>
        <taxon>Bacteria</taxon>
        <taxon>Pseudomonadati</taxon>
        <taxon>Pseudomonadota</taxon>
        <taxon>Betaproteobacteria</taxon>
        <taxon>Nitrosomonadales</taxon>
        <taxon>Gallionellaceae</taxon>
        <taxon>Sideroxydans</taxon>
    </lineage>
</organism>
<sequence length="246" mass="26981">MTFHSPLIPLPDVPQGIFGIGHPPIEHPMAAKNQRSGSIRPMPPESLLLSEGGALWGQFLPAPEIEAWVRAVILEEDGNLFNEDHIHLREASIGFLWTNVQYIRQAHQVVGTAEMPMFRCGAWQKGRQEQQLREWFGDVPDFVITLDALYAATASDAVWAAVVEHELYHCGQERDAFGSPKFTQSGLPKFQMRGHDVEEFVGIVRRYGAGNSAGATAKLVEASKNAPAIANVDIARACGTCLLKAA</sequence>
<keyword evidence="3" id="KW-1185">Reference proteome</keyword>
<dbReference type="InterPro" id="IPR043998">
    <property type="entry name" value="Put_Metallopep"/>
</dbReference>
<reference evidence="2 3" key="1">
    <citation type="submission" date="2010-03" db="EMBL/GenBank/DDBJ databases">
        <title>Complete sequence of Sideroxydans lithotrophicus ES-1.</title>
        <authorList>
            <consortium name="US DOE Joint Genome Institute"/>
            <person name="Lucas S."/>
            <person name="Copeland A."/>
            <person name="Lapidus A."/>
            <person name="Cheng J.-F."/>
            <person name="Bruce D."/>
            <person name="Goodwin L."/>
            <person name="Pitluck S."/>
            <person name="Munk A.C."/>
            <person name="Detter J.C."/>
            <person name="Han C."/>
            <person name="Tapia R."/>
            <person name="Larimer F."/>
            <person name="Land M."/>
            <person name="Hauser L."/>
            <person name="Kyrpides N."/>
            <person name="Ivanova N."/>
            <person name="Emerson D."/>
            <person name="Woyke T."/>
        </authorList>
    </citation>
    <scope>NUCLEOTIDE SEQUENCE [LARGE SCALE GENOMIC DNA]</scope>
    <source>
        <strain evidence="2 3">ES-1</strain>
    </source>
</reference>
<dbReference type="EMBL" id="CP001965">
    <property type="protein sequence ID" value="ADE12153.1"/>
    <property type="molecule type" value="Genomic_DNA"/>
</dbReference>